<evidence type="ECO:0000256" key="19">
    <source>
        <dbReference type="SAM" id="Phobius"/>
    </source>
</evidence>
<comment type="similarity">
    <text evidence="16">Belongs to the calcium channel alpha-1 subunit (TC 1.A.1.11) family.</text>
</comment>
<feature type="compositionally biased region" description="Polar residues" evidence="18">
    <location>
        <begin position="116"/>
        <end position="125"/>
    </location>
</feature>
<evidence type="ECO:0000256" key="14">
    <source>
        <dbReference type="ARBA" id="ARBA00023303"/>
    </source>
</evidence>
<dbReference type="GO" id="GO:0098703">
    <property type="term" value="P:calcium ion import across plasma membrane"/>
    <property type="evidence" value="ECO:0007669"/>
    <property type="project" value="TreeGrafter"/>
</dbReference>
<feature type="compositionally biased region" description="Polar residues" evidence="18">
    <location>
        <begin position="51"/>
        <end position="63"/>
    </location>
</feature>
<dbReference type="InterPro" id="IPR050599">
    <property type="entry name" value="VDCC_alpha-1_subunit"/>
</dbReference>
<dbReference type="InterPro" id="IPR005821">
    <property type="entry name" value="Ion_trans_dom"/>
</dbReference>
<evidence type="ECO:0000256" key="6">
    <source>
        <dbReference type="ARBA" id="ARBA00022673"/>
    </source>
</evidence>
<reference evidence="21 22" key="1">
    <citation type="journal article" date="2016" name="PLoS ONE">
        <title>Sequence Assembly of Yarrowia lipolytica Strain W29/CLIB89 Shows Transposable Element Diversity.</title>
        <authorList>
            <person name="Magnan C."/>
            <person name="Yu J."/>
            <person name="Chang I."/>
            <person name="Jahn E."/>
            <person name="Kanomata Y."/>
            <person name="Wu J."/>
            <person name="Zeller M."/>
            <person name="Oakes M."/>
            <person name="Baldi P."/>
            <person name="Sandmeyer S."/>
        </authorList>
    </citation>
    <scope>NUCLEOTIDE SEQUENCE [LARGE SCALE GENOMIC DNA]</scope>
    <source>
        <strain evidence="22">CLIB89(W29)</strain>
    </source>
</reference>
<evidence type="ECO:0000256" key="17">
    <source>
        <dbReference type="ARBA" id="ARBA00067459"/>
    </source>
</evidence>
<dbReference type="eggNOG" id="KOG2301">
    <property type="taxonomic scope" value="Eukaryota"/>
</dbReference>
<feature type="region of interest" description="Disordered" evidence="18">
    <location>
        <begin position="2048"/>
        <end position="2074"/>
    </location>
</feature>
<evidence type="ECO:0000256" key="5">
    <source>
        <dbReference type="ARBA" id="ARBA00022568"/>
    </source>
</evidence>
<feature type="transmembrane region" description="Helical" evidence="19">
    <location>
        <begin position="828"/>
        <end position="849"/>
    </location>
</feature>
<feature type="transmembrane region" description="Helical" evidence="19">
    <location>
        <begin position="900"/>
        <end position="920"/>
    </location>
</feature>
<feature type="transmembrane region" description="Helical" evidence="19">
    <location>
        <begin position="1218"/>
        <end position="1238"/>
    </location>
</feature>
<keyword evidence="12 19" id="KW-0472">Membrane</keyword>
<evidence type="ECO:0000259" key="20">
    <source>
        <dbReference type="PROSITE" id="PS50222"/>
    </source>
</evidence>
<dbReference type="EMBL" id="CP017557">
    <property type="protein sequence ID" value="AOW05452.1"/>
    <property type="molecule type" value="Genomic_DNA"/>
</dbReference>
<evidence type="ECO:0000256" key="7">
    <source>
        <dbReference type="ARBA" id="ARBA00022692"/>
    </source>
</evidence>
<evidence type="ECO:0000256" key="16">
    <source>
        <dbReference type="ARBA" id="ARBA00061395"/>
    </source>
</evidence>
<dbReference type="SUPFAM" id="SSF81324">
    <property type="entry name" value="Voltage-gated potassium channels"/>
    <property type="match status" value="4"/>
</dbReference>
<feature type="compositionally biased region" description="Acidic residues" evidence="18">
    <location>
        <begin position="2058"/>
        <end position="2074"/>
    </location>
</feature>
<dbReference type="FunFam" id="1.10.287.70:FF:000093">
    <property type="entry name" value="Calcium channel subunit Cch1"/>
    <property type="match status" value="1"/>
</dbReference>
<evidence type="ECO:0000256" key="15">
    <source>
        <dbReference type="ARBA" id="ARBA00057587"/>
    </source>
</evidence>
<feature type="region of interest" description="Disordered" evidence="18">
    <location>
        <begin position="147"/>
        <end position="186"/>
    </location>
</feature>
<feature type="compositionally biased region" description="Low complexity" evidence="18">
    <location>
        <begin position="240"/>
        <end position="250"/>
    </location>
</feature>
<dbReference type="GO" id="GO:0005891">
    <property type="term" value="C:voltage-gated calcium channel complex"/>
    <property type="evidence" value="ECO:0007669"/>
    <property type="project" value="TreeGrafter"/>
</dbReference>
<dbReference type="RefSeq" id="XP_503978.3">
    <property type="nucleotide sequence ID" value="XM_503978.3"/>
</dbReference>
<dbReference type="Gene3D" id="1.10.287.70">
    <property type="match status" value="4"/>
</dbReference>
<keyword evidence="9" id="KW-0851">Voltage-gated channel</keyword>
<evidence type="ECO:0000256" key="12">
    <source>
        <dbReference type="ARBA" id="ARBA00023136"/>
    </source>
</evidence>
<organism evidence="21 22">
    <name type="scientific">Yarrowia lipolytica</name>
    <name type="common">Candida lipolytica</name>
    <dbReference type="NCBI Taxonomy" id="4952"/>
    <lineage>
        <taxon>Eukaryota</taxon>
        <taxon>Fungi</taxon>
        <taxon>Dikarya</taxon>
        <taxon>Ascomycota</taxon>
        <taxon>Saccharomycotina</taxon>
        <taxon>Dipodascomycetes</taxon>
        <taxon>Dipodascales</taxon>
        <taxon>Dipodascales incertae sedis</taxon>
        <taxon>Yarrowia</taxon>
    </lineage>
</organism>
<feature type="transmembrane region" description="Helical" evidence="19">
    <location>
        <begin position="632"/>
        <end position="659"/>
    </location>
</feature>
<keyword evidence="13" id="KW-0325">Glycoprotein</keyword>
<dbReference type="VEuPathDB" id="FungiDB:YALI0_E15334g"/>
<keyword evidence="6" id="KW-0107">Calcium channel</keyword>
<sequence length="2074" mass="238734">MAEDIPLEEVEGSGRRWSSNNPFLDPGSGTRRAASRSNSSLSSVESGSTTDNPSIASIRQGLTTALGEGGSGGEWLTSEQIHNDEKLSPKKRRTSVFEESPKSTKGGLKRPEVGWNPSSSDYLTPNRTVDFELESLDNIAYTPKRYTSFDSADPMMHNDLRNTDLERAVSRNSPKSKDNTGDKWNNLTSAVQRVSYRIISGMEQIDPDEIVTDEEDRESSDGTIDGDEEDPFTQYDHLRPSSPLRPTSPVRPSPHRFNSNTSSRRPTTPKNDYDDPSQYLFGRSLRIFPPQHPWRWKMWKLCSSPWFEPFVLLLIILHTVFLFCESSWNIFKDKDTEHIFASWGHKWTDWGFLAIFILYTFEISAKIVAFGLWDDSQMFYSTGQMPDSSWNRFFPNKLTKSSRWNQRKGTSSAPISHALTLLVHNEQPTHRVQRAFLRSSWNRVDFISVVCYWISLGVAAHDYDIIHQLFLFRFLACLRILRLLNLTHGTTAVLRALKTSAPLLINVSLFIGFFWVTFSIIGTQSFKASLRRQCVWVDSTGQQDNYTYEQYCGGYLHPETLEHMPYVFTDGTVGPQSKGYMCPAGSICVSDKNPYGGTVSFDNIFNSLEMVFVIISLNTFTDIMYYTMDSDYMTACLFFMAGILILALWLANLLVAVIATSYSQIRVEMILSRKSKTETLFRKRLTSAEARNFLKKTVKGRWYLRMEWLWSLIIFMSLVVSSTRTADTTDSQETALYILEIIITSMLTADVILRFYVYLPNWRIFFLNIANVVDCALGVMCIVILIPPIHNKPVLYGWLTIFQILRIYRVVMFFKFTRLLWRRVVGNYRTMFYMSCFFFLLTFLCSVMSTRLLRGVIPQEDDSGESIEFSFYNLQNTFLGMYALSTTENWTDMLYNGQQFATNTFSALCIAAFFIGWFIFSNNVVMNLFIALITENLDVSEETKRIEQIKGFVRKYTDQISNNGGSLPTMQLLMQKVKHLGKNREINQTDGSHVFDMLMQRHVVQDFLEDEVNEAEEMPAEQRSRPSRIKRMLKQAHVKSLMFWRKKEPTENPFLDPPQGGDFFSRKKSLNPINLAKDFLDDYQQRLKTQEEFLAEHPDFNVVLYCLPPHNPIRRFCQRIVMPSHGTRHDGVIPKQWVWYTFTFIMFLATVALVVLACVATPLYQKENGGGGVWSWITWSDLGFLILFSIEAIIKILADGFYFTPNAYLRSSWGVIDFIVLISLWINMIAIFAGNGYVSRAVRAFKALRALRLLNISNAAKETFENIVIVGIRKIFGAAMISMCLLYPFSVWGLQIFKGRFYSCNDENTEFLANCINEFASSPSNWNVLAPRSVVKPYYDFDNFGHSFLILFEIISLEGWTDVLKTTMSIQGPGMNLEWAASVNNSAFLVLYNFISTVFILTLFIAVIIKNYSRTTGTAFLTQEQRAWAEAEKILKLVKPSIVPVYVREGTWREYCYRVVTNRKGKWNKFLAGLLFIHLIILCLEWYPQYLYAEDIRNGLFLPILIILDLNEIMRFYAFGYKGFMSRKWDLYTVLVVTGALVTTIFSFASFVSNTYYNFQKLCQVGILLLFIPRSERLDQLFKTTSASFASILNLMATWIVLFVVYAIAFNQIFGLTRVGPNGTGNINFRTVPKALILLFRMSCGEGWNQIMSDYLLEPPYCINGAGFNETDCGSRPYAYLLFISWNILSMYIFVNMFVSLIYENFSYVYQQTGPLSRAIKREELRKYKKAWREFDPTGTGYIRPDELHRFLRRIEGTFSMCIYEGDWSIKELISDHNIRVNDHDPYDVDLPALNKAVRTIPVGDMINRRRAFDTLCEQVLLERNPDKGISFSQVLLAIPIYKMVDENKCFMLDAYLKRRIMLQQVEENLLKAKLRGFMDMVQLRREFHERRDDMGPMSASRDPFESTGVTRIPSGSRKNIVPQIFITTDGDSKEDFTSEEPSLLPRKTADFDVEEVPTTPDGVPVPADYFLSTDPMTPNPNAGSSGRFSWTSERSNIDRNSMWDRRVSGDSDNFKDQDSSDLNLIHRQEDQLIDSFENSVWGGALSKRASRYQRAEQDDEKDETLDDDSHDYI</sequence>
<keyword evidence="11" id="KW-0406">Ion transport</keyword>
<feature type="transmembrane region" description="Helical" evidence="19">
    <location>
        <begin position="702"/>
        <end position="723"/>
    </location>
</feature>
<keyword evidence="10 19" id="KW-1133">Transmembrane helix</keyword>
<feature type="transmembrane region" description="Helical" evidence="19">
    <location>
        <begin position="1275"/>
        <end position="1297"/>
    </location>
</feature>
<evidence type="ECO:0000256" key="3">
    <source>
        <dbReference type="ARBA" id="ARBA00022475"/>
    </source>
</evidence>
<evidence type="ECO:0000256" key="1">
    <source>
        <dbReference type="ARBA" id="ARBA00004651"/>
    </source>
</evidence>
<dbReference type="GO" id="GO:0005509">
    <property type="term" value="F:calcium ion binding"/>
    <property type="evidence" value="ECO:0007669"/>
    <property type="project" value="InterPro"/>
</dbReference>
<dbReference type="SUPFAM" id="SSF47473">
    <property type="entry name" value="EF-hand"/>
    <property type="match status" value="1"/>
</dbReference>
<evidence type="ECO:0000256" key="10">
    <source>
        <dbReference type="ARBA" id="ARBA00022989"/>
    </source>
</evidence>
<dbReference type="Pfam" id="PF00520">
    <property type="entry name" value="Ion_trans"/>
    <property type="match status" value="4"/>
</dbReference>
<feature type="transmembrane region" description="Helical" evidence="19">
    <location>
        <begin position="1592"/>
        <end position="1614"/>
    </location>
</feature>
<feature type="transmembrane region" description="Helical" evidence="19">
    <location>
        <begin position="1387"/>
        <end position="1409"/>
    </location>
</feature>
<feature type="transmembrane region" description="Helical" evidence="19">
    <location>
        <begin position="1678"/>
        <end position="1703"/>
    </location>
</feature>
<feature type="region of interest" description="Disordered" evidence="18">
    <location>
        <begin position="1"/>
        <end position="125"/>
    </location>
</feature>
<dbReference type="InterPro" id="IPR027359">
    <property type="entry name" value="Volt_channel_dom_sf"/>
</dbReference>
<dbReference type="FunFam" id="1.10.238.10:FF:000406">
    <property type="entry name" value="Calcium channel subunit Cch1"/>
    <property type="match status" value="1"/>
</dbReference>
<feature type="transmembrane region" description="Helical" evidence="19">
    <location>
        <begin position="764"/>
        <end position="789"/>
    </location>
</feature>
<evidence type="ECO:0000313" key="21">
    <source>
        <dbReference type="EMBL" id="AOW05452.1"/>
    </source>
</evidence>
<feature type="transmembrane region" description="Helical" evidence="19">
    <location>
        <begin position="1531"/>
        <end position="1549"/>
    </location>
</feature>
<feature type="compositionally biased region" description="Basic and acidic residues" evidence="18">
    <location>
        <begin position="156"/>
        <end position="181"/>
    </location>
</feature>
<evidence type="ECO:0000256" key="8">
    <source>
        <dbReference type="ARBA" id="ARBA00022837"/>
    </source>
</evidence>
<feature type="region of interest" description="Disordered" evidence="18">
    <location>
        <begin position="201"/>
        <end position="274"/>
    </location>
</feature>
<name>A0A1D8NIJ7_YARLL</name>
<dbReference type="Proteomes" id="UP000182444">
    <property type="component" value="Chromosome 1E"/>
</dbReference>
<evidence type="ECO:0000313" key="22">
    <source>
        <dbReference type="Proteomes" id="UP000182444"/>
    </source>
</evidence>
<evidence type="ECO:0000256" key="9">
    <source>
        <dbReference type="ARBA" id="ARBA00022882"/>
    </source>
</evidence>
<feature type="compositionally biased region" description="Low complexity" evidence="18">
    <location>
        <begin position="27"/>
        <end position="50"/>
    </location>
</feature>
<feature type="compositionally biased region" description="Acidic residues" evidence="18">
    <location>
        <begin position="1"/>
        <end position="11"/>
    </location>
</feature>
<feature type="transmembrane region" description="Helical" evidence="19">
    <location>
        <begin position="352"/>
        <end position="373"/>
    </location>
</feature>
<keyword evidence="5" id="KW-0109">Calcium transport</keyword>
<keyword evidence="4" id="KW-0597">Phosphoprotein</keyword>
<accession>A0A1D8NIJ7</accession>
<feature type="transmembrane region" description="Helical" evidence="19">
    <location>
        <begin position="310"/>
        <end position="331"/>
    </location>
</feature>
<gene>
    <name evidence="21" type="ORF">YALI1_E18378g</name>
</gene>
<dbReference type="InterPro" id="IPR011992">
    <property type="entry name" value="EF-hand-dom_pair"/>
</dbReference>
<dbReference type="InterPro" id="IPR002048">
    <property type="entry name" value="EF_hand_dom"/>
</dbReference>
<evidence type="ECO:0000256" key="2">
    <source>
        <dbReference type="ARBA" id="ARBA00022448"/>
    </source>
</evidence>
<feature type="region of interest" description="Disordered" evidence="18">
    <location>
        <begin position="1975"/>
        <end position="1994"/>
    </location>
</feature>
<dbReference type="GO" id="GO:0008331">
    <property type="term" value="F:high voltage-gated calcium channel activity"/>
    <property type="evidence" value="ECO:0007669"/>
    <property type="project" value="TreeGrafter"/>
</dbReference>
<dbReference type="FunFam" id="1.10.287.70:FF:000118">
    <property type="entry name" value="Calcium channel subunit Cch1"/>
    <property type="match status" value="1"/>
</dbReference>
<feature type="transmembrane region" description="Helical" evidence="19">
    <location>
        <begin position="1137"/>
        <end position="1164"/>
    </location>
</feature>
<feature type="compositionally biased region" description="Polar residues" evidence="18">
    <location>
        <begin position="256"/>
        <end position="270"/>
    </location>
</feature>
<proteinExistence type="inferred from homology"/>
<protein>
    <recommendedName>
        <fullName evidence="17">Calcium-channel protein CCH1</fullName>
    </recommendedName>
</protein>
<dbReference type="GeneID" id="2911994"/>
<keyword evidence="14" id="KW-0407">Ion channel</keyword>
<feature type="transmembrane region" description="Helical" evidence="19">
    <location>
        <begin position="1176"/>
        <end position="1198"/>
    </location>
</feature>
<evidence type="ECO:0000256" key="4">
    <source>
        <dbReference type="ARBA" id="ARBA00022553"/>
    </source>
</evidence>
<feature type="domain" description="EF-hand" evidence="20">
    <location>
        <begin position="1723"/>
        <end position="1758"/>
    </location>
</feature>
<feature type="region of interest" description="Disordered" evidence="18">
    <location>
        <begin position="1892"/>
        <end position="1914"/>
    </location>
</feature>
<dbReference type="Gene3D" id="1.20.120.350">
    <property type="entry name" value="Voltage-gated potassium channels. Chain C"/>
    <property type="match status" value="4"/>
</dbReference>
<keyword evidence="2" id="KW-0813">Transport</keyword>
<feature type="transmembrane region" description="Helical" evidence="19">
    <location>
        <begin position="1470"/>
        <end position="1488"/>
    </location>
</feature>
<evidence type="ECO:0000256" key="18">
    <source>
        <dbReference type="SAM" id="MobiDB-lite"/>
    </source>
</evidence>
<evidence type="ECO:0000256" key="13">
    <source>
        <dbReference type="ARBA" id="ARBA00023180"/>
    </source>
</evidence>
<evidence type="ECO:0000256" key="11">
    <source>
        <dbReference type="ARBA" id="ARBA00023065"/>
    </source>
</evidence>
<keyword evidence="7 19" id="KW-0812">Transmembrane</keyword>
<keyword evidence="3" id="KW-1003">Cell membrane</keyword>
<dbReference type="Gene3D" id="1.10.238.10">
    <property type="entry name" value="EF-hand"/>
    <property type="match status" value="1"/>
</dbReference>
<dbReference type="PANTHER" id="PTHR45628">
    <property type="entry name" value="VOLTAGE-DEPENDENT CALCIUM CHANNEL TYPE A SUBUNIT ALPHA-1"/>
    <property type="match status" value="1"/>
</dbReference>
<feature type="transmembrane region" description="Helical" evidence="19">
    <location>
        <begin position="608"/>
        <end position="626"/>
    </location>
</feature>
<dbReference type="FunFam" id="1.20.120.350:FF:000063">
    <property type="entry name" value="Calcium channel subunit Cch1"/>
    <property type="match status" value="1"/>
</dbReference>
<feature type="compositionally biased region" description="Acidic residues" evidence="18">
    <location>
        <begin position="205"/>
        <end position="231"/>
    </location>
</feature>
<dbReference type="PANTHER" id="PTHR45628:SF7">
    <property type="entry name" value="VOLTAGE-DEPENDENT CALCIUM CHANNEL TYPE A SUBUNIT ALPHA-1"/>
    <property type="match status" value="1"/>
</dbReference>
<dbReference type="PROSITE" id="PS50222">
    <property type="entry name" value="EF_HAND_2"/>
    <property type="match status" value="1"/>
</dbReference>
<feature type="transmembrane region" description="Helical" evidence="19">
    <location>
        <begin position="735"/>
        <end position="757"/>
    </location>
</feature>
<dbReference type="KEGG" id="yli:2911994"/>
<keyword evidence="8" id="KW-0106">Calcium</keyword>
<feature type="transmembrane region" description="Helical" evidence="19">
    <location>
        <begin position="1500"/>
        <end position="1519"/>
    </location>
</feature>
<comment type="function">
    <text evidence="15">Voltage-gated, high-affinity calcium channel that functions together with MID1 to mediate calcium entry into cells. Required during conditions of environmental stress.</text>
</comment>
<comment type="subcellular location">
    <subcellularLocation>
        <location evidence="1">Cell membrane</location>
        <topology evidence="1">Multi-pass membrane protein</topology>
    </subcellularLocation>
</comment>
<dbReference type="VEuPathDB" id="FungiDB:YALI1_E18378g"/>
<dbReference type="FunFam" id="1.20.120.350:FF:000079">
    <property type="entry name" value="Calcium channel subunit Cch1"/>
    <property type="match status" value="1"/>
</dbReference>
<feature type="transmembrane region" description="Helical" evidence="19">
    <location>
        <begin position="503"/>
        <end position="522"/>
    </location>
</feature>